<name>A0A2I2GA87_9EURO</name>
<dbReference type="RefSeq" id="XP_024705096.1">
    <property type="nucleotide sequence ID" value="XM_024847727.1"/>
</dbReference>
<proteinExistence type="predicted"/>
<protein>
    <submittedName>
        <fullName evidence="1">Uncharacterized protein</fullName>
    </submittedName>
</protein>
<reference evidence="1 2" key="1">
    <citation type="submission" date="2016-12" db="EMBL/GenBank/DDBJ databases">
        <title>The genomes of Aspergillus section Nigri reveals drivers in fungal speciation.</title>
        <authorList>
            <consortium name="DOE Joint Genome Institute"/>
            <person name="Vesth T.C."/>
            <person name="Nybo J."/>
            <person name="Theobald S."/>
            <person name="Brandl J."/>
            <person name="Frisvad J.C."/>
            <person name="Nielsen K.F."/>
            <person name="Lyhne E.K."/>
            <person name="Kogle M.E."/>
            <person name="Kuo A."/>
            <person name="Riley R."/>
            <person name="Clum A."/>
            <person name="Nolan M."/>
            <person name="Lipzen A."/>
            <person name="Salamov A."/>
            <person name="Henrissat B."/>
            <person name="Wiebenga A."/>
            <person name="De Vries R.P."/>
            <person name="Grigoriev I.V."/>
            <person name="Mortensen U.H."/>
            <person name="Andersen M.R."/>
            <person name="Baker S.E."/>
        </authorList>
    </citation>
    <scope>NUCLEOTIDE SEQUENCE [LARGE SCALE GENOMIC DNA]</scope>
    <source>
        <strain evidence="1 2">IBT 23096</strain>
    </source>
</reference>
<keyword evidence="2" id="KW-1185">Reference proteome</keyword>
<gene>
    <name evidence="1" type="ORF">P170DRAFT_426660</name>
</gene>
<accession>A0A2I2GA87</accession>
<dbReference type="AlphaFoldDB" id="A0A2I2GA87"/>
<dbReference type="GeneID" id="36555426"/>
<comment type="caution">
    <text evidence="1">The sequence shown here is derived from an EMBL/GenBank/DDBJ whole genome shotgun (WGS) entry which is preliminary data.</text>
</comment>
<dbReference type="OrthoDB" id="4427569at2759"/>
<dbReference type="EMBL" id="MSFO01000004">
    <property type="protein sequence ID" value="PLB49794.1"/>
    <property type="molecule type" value="Genomic_DNA"/>
</dbReference>
<dbReference type="VEuPathDB" id="FungiDB:P170DRAFT_426660"/>
<organism evidence="1 2">
    <name type="scientific">Aspergillus steynii IBT 23096</name>
    <dbReference type="NCBI Taxonomy" id="1392250"/>
    <lineage>
        <taxon>Eukaryota</taxon>
        <taxon>Fungi</taxon>
        <taxon>Dikarya</taxon>
        <taxon>Ascomycota</taxon>
        <taxon>Pezizomycotina</taxon>
        <taxon>Eurotiomycetes</taxon>
        <taxon>Eurotiomycetidae</taxon>
        <taxon>Eurotiales</taxon>
        <taxon>Aspergillaceae</taxon>
        <taxon>Aspergillus</taxon>
        <taxon>Aspergillus subgen. Circumdati</taxon>
    </lineage>
</organism>
<sequence>MSQKSPEKPEYIRYVSVYTGPGLFSNLRDEYVDAWYTLMVGRSGNIINDEDITPETSYIREVQLHSHLLIKVIVNEKNLPDRVIRHAAAHTVTGLLTAEPTAFTASGVQGLCQSHRFDYGDMPAPLNEICYDFPCDLEHVVLRLDPGHHPMFQGGSKPTTEIPPREWTPADIETQYSSYPESCAESIDCREERQGYHKRLGADAVTFSRSSTGETEVFVHHQAAPFEEISRWGMIE</sequence>
<dbReference type="Proteomes" id="UP000234275">
    <property type="component" value="Unassembled WGS sequence"/>
</dbReference>
<evidence type="ECO:0000313" key="2">
    <source>
        <dbReference type="Proteomes" id="UP000234275"/>
    </source>
</evidence>
<evidence type="ECO:0000313" key="1">
    <source>
        <dbReference type="EMBL" id="PLB49794.1"/>
    </source>
</evidence>